<dbReference type="GO" id="GO:0016616">
    <property type="term" value="F:oxidoreductase activity, acting on the CH-OH group of donors, NAD or NADP as acceptor"/>
    <property type="evidence" value="ECO:0007669"/>
    <property type="project" value="InterPro"/>
</dbReference>
<sequence>MVIFYRVFNINSEVFLSLPCILGTSGVIEMVRLEEDPLVQEKLQKDMDF</sequence>
<dbReference type="Ensembl" id="ENSSCAT00000007286.1">
    <property type="protein sequence ID" value="ENSSCAP00000006380.1"/>
    <property type="gene ID" value="ENSSCAG00000004978.1"/>
</dbReference>
<dbReference type="GeneTree" id="ENSGT00960000192018"/>
<evidence type="ECO:0000313" key="1">
    <source>
        <dbReference type="Ensembl" id="ENSSCAP00000006380.1"/>
    </source>
</evidence>
<name>A0A8C9MPC4_SERCA</name>
<protein>
    <submittedName>
        <fullName evidence="1">Uncharacterized protein</fullName>
    </submittedName>
</protein>
<dbReference type="AlphaFoldDB" id="A0A8C9MPC4"/>
<keyword evidence="2" id="KW-1185">Reference proteome</keyword>
<reference evidence="1" key="1">
    <citation type="submission" date="2025-08" db="UniProtKB">
        <authorList>
            <consortium name="Ensembl"/>
        </authorList>
    </citation>
    <scope>IDENTIFICATION</scope>
</reference>
<accession>A0A8C9MPC4</accession>
<organism evidence="1 2">
    <name type="scientific">Serinus canaria</name>
    <name type="common">Island canary</name>
    <name type="synonym">Fringilla canaria</name>
    <dbReference type="NCBI Taxonomy" id="9135"/>
    <lineage>
        <taxon>Eukaryota</taxon>
        <taxon>Metazoa</taxon>
        <taxon>Chordata</taxon>
        <taxon>Craniata</taxon>
        <taxon>Vertebrata</taxon>
        <taxon>Euteleostomi</taxon>
        <taxon>Archelosauria</taxon>
        <taxon>Archosauria</taxon>
        <taxon>Dinosauria</taxon>
        <taxon>Saurischia</taxon>
        <taxon>Theropoda</taxon>
        <taxon>Coelurosauria</taxon>
        <taxon>Aves</taxon>
        <taxon>Neognathae</taxon>
        <taxon>Neoaves</taxon>
        <taxon>Telluraves</taxon>
        <taxon>Australaves</taxon>
        <taxon>Passeriformes</taxon>
        <taxon>Passeroidea</taxon>
        <taxon>Fringillidae</taxon>
        <taxon>Carduelinae</taxon>
        <taxon>Serinus</taxon>
    </lineage>
</organism>
<evidence type="ECO:0000313" key="2">
    <source>
        <dbReference type="Proteomes" id="UP000694409"/>
    </source>
</evidence>
<dbReference type="SUPFAM" id="SSF56327">
    <property type="entry name" value="LDH C-terminal domain-like"/>
    <property type="match status" value="1"/>
</dbReference>
<dbReference type="Proteomes" id="UP000694409">
    <property type="component" value="Unassembled WGS sequence"/>
</dbReference>
<reference evidence="1" key="2">
    <citation type="submission" date="2025-09" db="UniProtKB">
        <authorList>
            <consortium name="Ensembl"/>
        </authorList>
    </citation>
    <scope>IDENTIFICATION</scope>
</reference>
<dbReference type="InterPro" id="IPR015955">
    <property type="entry name" value="Lactate_DH/Glyco_Ohase_4_C"/>
</dbReference>
<proteinExistence type="predicted"/>
<dbReference type="Gene3D" id="3.90.110.10">
    <property type="entry name" value="Lactate dehydrogenase/glycoside hydrolase, family 4, C-terminal"/>
    <property type="match status" value="1"/>
</dbReference>